<protein>
    <submittedName>
        <fullName evidence="1">Uncharacterized protein</fullName>
    </submittedName>
</protein>
<organism evidence="1 2">
    <name type="scientific">Emticicia aquatilis</name>
    <dbReference type="NCBI Taxonomy" id="1537369"/>
    <lineage>
        <taxon>Bacteria</taxon>
        <taxon>Pseudomonadati</taxon>
        <taxon>Bacteroidota</taxon>
        <taxon>Cytophagia</taxon>
        <taxon>Cytophagales</taxon>
        <taxon>Leadbetterellaceae</taxon>
        <taxon>Emticicia</taxon>
    </lineage>
</organism>
<sequence>MKNTVKPITTIFFFFLLISCENKPASKVEQFSNSGNVVDYVGYADEMIIEGYIRDSVEAAERGRTTH</sequence>
<dbReference type="Proteomes" id="UP000609064">
    <property type="component" value="Unassembled WGS sequence"/>
</dbReference>
<reference evidence="1" key="1">
    <citation type="journal article" date="2014" name="Int. J. Syst. Evol. Microbiol.">
        <title>Complete genome sequence of Corynebacterium casei LMG S-19264T (=DSM 44701T), isolated from a smear-ripened cheese.</title>
        <authorList>
            <consortium name="US DOE Joint Genome Institute (JGI-PGF)"/>
            <person name="Walter F."/>
            <person name="Albersmeier A."/>
            <person name="Kalinowski J."/>
            <person name="Ruckert C."/>
        </authorList>
    </citation>
    <scope>NUCLEOTIDE SEQUENCE</scope>
    <source>
        <strain evidence="1">CGMCC 1.15958</strain>
    </source>
</reference>
<reference evidence="1" key="2">
    <citation type="submission" date="2020-09" db="EMBL/GenBank/DDBJ databases">
        <authorList>
            <person name="Sun Q."/>
            <person name="Zhou Y."/>
        </authorList>
    </citation>
    <scope>NUCLEOTIDE SEQUENCE</scope>
    <source>
        <strain evidence="1">CGMCC 1.15958</strain>
    </source>
</reference>
<gene>
    <name evidence="1" type="ORF">GCM10011514_16600</name>
</gene>
<accession>A0A917DMN4</accession>
<dbReference type="EMBL" id="BMKK01000003">
    <property type="protein sequence ID" value="GGD53158.1"/>
    <property type="molecule type" value="Genomic_DNA"/>
</dbReference>
<keyword evidence="2" id="KW-1185">Reference proteome</keyword>
<evidence type="ECO:0000313" key="2">
    <source>
        <dbReference type="Proteomes" id="UP000609064"/>
    </source>
</evidence>
<dbReference type="PROSITE" id="PS51257">
    <property type="entry name" value="PROKAR_LIPOPROTEIN"/>
    <property type="match status" value="1"/>
</dbReference>
<comment type="caution">
    <text evidence="1">The sequence shown here is derived from an EMBL/GenBank/DDBJ whole genome shotgun (WGS) entry which is preliminary data.</text>
</comment>
<dbReference type="RefSeq" id="WP_188765596.1">
    <property type="nucleotide sequence ID" value="NZ_BMKK01000003.1"/>
</dbReference>
<proteinExistence type="predicted"/>
<evidence type="ECO:0000313" key="1">
    <source>
        <dbReference type="EMBL" id="GGD53158.1"/>
    </source>
</evidence>
<name>A0A917DMN4_9BACT</name>
<dbReference type="AlphaFoldDB" id="A0A917DMN4"/>